<dbReference type="CDD" id="cd02440">
    <property type="entry name" value="AdoMet_MTases"/>
    <property type="match status" value="1"/>
</dbReference>
<dbReference type="Proteomes" id="UP000076929">
    <property type="component" value="Chromosome"/>
</dbReference>
<evidence type="ECO:0000313" key="2">
    <source>
        <dbReference type="EMBL" id="ANE03901.1"/>
    </source>
</evidence>
<dbReference type="EMBL" id="CP015622">
    <property type="protein sequence ID" value="ANE03901.1"/>
    <property type="molecule type" value="Genomic_DNA"/>
</dbReference>
<dbReference type="Gene3D" id="3.40.50.150">
    <property type="entry name" value="Vaccinia Virus protein VP39"/>
    <property type="match status" value="1"/>
</dbReference>
<evidence type="ECO:0000313" key="3">
    <source>
        <dbReference type="Proteomes" id="UP000076929"/>
    </source>
</evidence>
<dbReference type="InterPro" id="IPR013216">
    <property type="entry name" value="Methyltransf_11"/>
</dbReference>
<dbReference type="SUPFAM" id="SSF53335">
    <property type="entry name" value="S-adenosyl-L-methionine-dependent methyltransferases"/>
    <property type="match status" value="1"/>
</dbReference>
<evidence type="ECO:0000259" key="1">
    <source>
        <dbReference type="Pfam" id="PF08241"/>
    </source>
</evidence>
<protein>
    <submittedName>
        <fullName evidence="2">SAM-dependent methyltransferase</fullName>
    </submittedName>
</protein>
<dbReference type="KEGG" id="ccjz:ccrud_06535"/>
<dbReference type="Pfam" id="PF08241">
    <property type="entry name" value="Methyltransf_11"/>
    <property type="match status" value="1"/>
</dbReference>
<keyword evidence="2" id="KW-0808">Transferase</keyword>
<dbReference type="GO" id="GO:0032259">
    <property type="term" value="P:methylation"/>
    <property type="evidence" value="ECO:0007669"/>
    <property type="project" value="UniProtKB-KW"/>
</dbReference>
<name>A0A172QTC6_9CORY</name>
<dbReference type="PANTHER" id="PTHR43591">
    <property type="entry name" value="METHYLTRANSFERASE"/>
    <property type="match status" value="1"/>
</dbReference>
<sequence length="276" mass="31037">MRTYDTNGTHEKSSAPQLSDFSQANRYWWDIDADDYHTRHPEYLGNDSPHGEFYWCPEMLHEKDVRLLGTAEELANKKLLEIGCGSAPCARWLANEVPEAFVTAFDISAQMLSYAGQDHGAHLVQADAMSLPYADNSFDVVFSVFGAIPFVEDSGALMKEIARVLKPGGRLIFSITHPMRWIFLDDPGAAGLTVITNYFDQSGYVEEDEDTGTLSYAEQHRTMGARIKELIDASFRFDQLIEPEWPDELKDNWGQWSPLRGKLFPGTAIFVATLEG</sequence>
<gene>
    <name evidence="2" type="ORF">ccrud_06535</name>
</gene>
<organism evidence="2 3">
    <name type="scientific">Corynebacterium crudilactis</name>
    <dbReference type="NCBI Taxonomy" id="1652495"/>
    <lineage>
        <taxon>Bacteria</taxon>
        <taxon>Bacillati</taxon>
        <taxon>Actinomycetota</taxon>
        <taxon>Actinomycetes</taxon>
        <taxon>Mycobacteriales</taxon>
        <taxon>Corynebacteriaceae</taxon>
        <taxon>Corynebacterium</taxon>
    </lineage>
</organism>
<keyword evidence="2" id="KW-0489">Methyltransferase</keyword>
<dbReference type="STRING" id="1652495.ccrud_06535"/>
<dbReference type="InterPro" id="IPR029063">
    <property type="entry name" value="SAM-dependent_MTases_sf"/>
</dbReference>
<dbReference type="GO" id="GO:0008757">
    <property type="term" value="F:S-adenosylmethionine-dependent methyltransferase activity"/>
    <property type="evidence" value="ECO:0007669"/>
    <property type="project" value="InterPro"/>
</dbReference>
<dbReference type="AlphaFoldDB" id="A0A172QTC6"/>
<keyword evidence="3" id="KW-1185">Reference proteome</keyword>
<proteinExistence type="predicted"/>
<reference evidence="2 3" key="1">
    <citation type="submission" date="2016-05" db="EMBL/GenBank/DDBJ databases">
        <title>Complete genome sequence of Corynebacterium crudilactis, a new Corynebacterium species isolated from raw cow's milk.</title>
        <authorList>
            <person name="Christian R."/>
            <person name="Zimmermann J."/>
            <person name="Lipski A."/>
            <person name="Kalinowski J."/>
        </authorList>
    </citation>
    <scope>NUCLEOTIDE SEQUENCE [LARGE SCALE GENOMIC DNA]</scope>
    <source>
        <strain evidence="2 3">JZ16</strain>
    </source>
</reference>
<feature type="domain" description="Methyltransferase type 11" evidence="1">
    <location>
        <begin position="80"/>
        <end position="173"/>
    </location>
</feature>
<accession>A0A172QTC6</accession>